<feature type="transmembrane region" description="Helical" evidence="1">
    <location>
        <begin position="525"/>
        <end position="547"/>
    </location>
</feature>
<dbReference type="GO" id="GO:0004519">
    <property type="term" value="F:endonuclease activity"/>
    <property type="evidence" value="ECO:0007669"/>
    <property type="project" value="UniProtKB-KW"/>
</dbReference>
<feature type="transmembrane region" description="Helical" evidence="1">
    <location>
        <begin position="613"/>
        <end position="632"/>
    </location>
</feature>
<organism evidence="2 3">
    <name type="scientific">Paenibacillus woosongensis</name>
    <dbReference type="NCBI Taxonomy" id="307580"/>
    <lineage>
        <taxon>Bacteria</taxon>
        <taxon>Bacillati</taxon>
        <taxon>Bacillota</taxon>
        <taxon>Bacilli</taxon>
        <taxon>Bacillales</taxon>
        <taxon>Paenibacillaceae</taxon>
        <taxon>Paenibacillus</taxon>
    </lineage>
</organism>
<evidence type="ECO:0000256" key="1">
    <source>
        <dbReference type="SAM" id="Phobius"/>
    </source>
</evidence>
<dbReference type="Proteomes" id="UP001177943">
    <property type="component" value="Chromosome"/>
</dbReference>
<keyword evidence="1" id="KW-0812">Transmembrane</keyword>
<dbReference type="SUPFAM" id="SSF69279">
    <property type="entry name" value="Phage tail proteins"/>
    <property type="match status" value="1"/>
</dbReference>
<accession>A0AA95IAC9</accession>
<feature type="transmembrane region" description="Helical" evidence="1">
    <location>
        <begin position="568"/>
        <end position="593"/>
    </location>
</feature>
<dbReference type="Gene3D" id="3.55.50.10">
    <property type="entry name" value="Baseplate protein-like domains"/>
    <property type="match status" value="1"/>
</dbReference>
<gene>
    <name evidence="2" type="ORF">QNH46_19390</name>
</gene>
<keyword evidence="2" id="KW-0378">Hydrolase</keyword>
<dbReference type="RefSeq" id="WP_283925674.1">
    <property type="nucleotide sequence ID" value="NZ_CP126084.1"/>
</dbReference>
<keyword evidence="2" id="KW-0255">Endonuclease</keyword>
<keyword evidence="1" id="KW-1133">Transmembrane helix</keyword>
<keyword evidence="1" id="KW-0472">Membrane</keyword>
<name>A0AA95IAC9_9BACL</name>
<evidence type="ECO:0000313" key="2">
    <source>
        <dbReference type="EMBL" id="WHX48243.1"/>
    </source>
</evidence>
<dbReference type="EMBL" id="CP126084">
    <property type="protein sequence ID" value="WHX48243.1"/>
    <property type="molecule type" value="Genomic_DNA"/>
</dbReference>
<sequence>MIGFESISVTSPYRIKVVQDIQMEWKPNEHGRLFIRGLLDEQEQVNAVLKASTDDEVQVYDGETKIFSGLIANVQTKHYNGIYSIELEAISGTSRLDAQKRRRSFQNKNMTYGELVKSVLKAYAGYDVIQLVGENEPIGEPIIQYDETDWEFLKRMASHLQSVVFSDIYEAKPRMYIGVPNRNSIQLPDDLPYTASKDLLAYQEARSGAASVHHTDFFTYEIQSGTRYAIGDEVLFRDKPMVISEMKAAMDQGQLIYNYRLSRRDGIRQNRIHNSKLVGVSMNGKVLDVKGQQVKLHLEIDQEQSPASAYWFPFAPPTGSVMYSMPQKGTNASLYFPDDAGSKAKVIGCVRTNGEDCSKTGDPNNRYFGTEHGSELEITPTAINVVSGSKEPLMISFDDAAGVILTSHRKLTMNAGEDISLYTPKRVVFRTPNMILAKKLSKLSGFTVESEYHLLGSQVKLDGADRTSYPKYNDEIETYTPKEEEEKKFSWGKLFKNVVAGLAVVAAVTAVAVLCVATLGAGAVVIGAVAAGAAIAGTAAVASMAVSDIVKGEVSDMGDYMQAAFRESVIGAVSGAVFGPFGTMATIGGKMAFGATTNTFESIMRQSMEGNGFSFTTLLMDAGIGGITGGLFDARVLKAIGNAGKKGFQKSSELVQKAVGASTAWLKQGVKSVEEGFKESLKDLAAAGSQFAQMFAVRQPALANGIPSPNVSFFEKWMPDKVPQRTEVQINYDKVMKELEEEAAKKIAKAVEIPPAFKQTEFASSYEARLNQTPALDNKKVGFEGIRGESICTLKPPPDPELKKILDEFGIDGIQYKNAVPDLSPVAKAQLEIDYMLGGKGKYGSKARAYNFVQADQKLADQLNNSPELARQFGMEPGGITSRDIEKYRDKNKLTWHELNDVTTIQLVPTKINSTFGHLGGVGEINAGAFEPGGFAQK</sequence>
<reference evidence="2" key="1">
    <citation type="submission" date="2023-05" db="EMBL/GenBank/DDBJ databases">
        <title>Comparative genomics of Bacillaceae isolates and their secondary metabolite potential.</title>
        <authorList>
            <person name="Song L."/>
            <person name="Nielsen L.J."/>
            <person name="Mohite O."/>
            <person name="Xu X."/>
            <person name="Weber T."/>
            <person name="Kovacs A.T."/>
        </authorList>
    </citation>
    <scope>NUCLEOTIDE SEQUENCE</scope>
    <source>
        <strain evidence="2">B2_4</strain>
    </source>
</reference>
<dbReference type="KEGG" id="pwn:QNH46_19390"/>
<protein>
    <submittedName>
        <fullName evidence="2">HNH endonuclease</fullName>
    </submittedName>
</protein>
<dbReference type="AlphaFoldDB" id="A0AA95IAC9"/>
<keyword evidence="2" id="KW-0540">Nuclease</keyword>
<dbReference type="Pfam" id="PF05954">
    <property type="entry name" value="Phage_GPD"/>
    <property type="match status" value="1"/>
</dbReference>
<dbReference type="Pfam" id="PF12639">
    <property type="entry name" value="Colicin-DNase"/>
    <property type="match status" value="1"/>
</dbReference>
<feature type="transmembrane region" description="Helical" evidence="1">
    <location>
        <begin position="498"/>
        <end position="519"/>
    </location>
</feature>
<evidence type="ECO:0000313" key="3">
    <source>
        <dbReference type="Proteomes" id="UP001177943"/>
    </source>
</evidence>
<proteinExistence type="predicted"/>